<protein>
    <submittedName>
        <fullName evidence="2">Uncharacterized protein</fullName>
    </submittedName>
</protein>
<dbReference type="AlphaFoldDB" id="A0A0G4I067"/>
<evidence type="ECO:0000313" key="2">
    <source>
        <dbReference type="EMBL" id="CEM50251.1"/>
    </source>
</evidence>
<feature type="region of interest" description="Disordered" evidence="1">
    <location>
        <begin position="39"/>
        <end position="66"/>
    </location>
</feature>
<reference evidence="2" key="1">
    <citation type="submission" date="2014-11" db="EMBL/GenBank/DDBJ databases">
        <authorList>
            <person name="Otto D Thomas"/>
            <person name="Naeem Raeece"/>
        </authorList>
    </citation>
    <scope>NUCLEOTIDE SEQUENCE</scope>
</reference>
<sequence length="314" mass="35907">MTPHIRRARIAVSVSRPVVLPFERPSGYLRCFSSRISSLSNPVSVSSEGDTQMRPGSQRPGDEKESVLGHKIRQMRERSTSSKNVIRLCNEYKAQLTPADALRLVNAAASSKDFKQSAPSSKDFIERIADSLRFSDARSVYHLFLRLSRLKSGRGIRLTLPHLQENLQNYTAKELVEIIWALQNVGMTSVKFEAFLDMVMIRLGTEETRDSLDTLFLYRALFGLQKMDIRTEVAKKFYILMSTRVRREIQAGERAPYKLTPKHLVRLAWAFGRLHLRDPNLFADFAAALKPVVEELEEEQLSCIKNVFETLEFL</sequence>
<organism evidence="2">
    <name type="scientific">Chromera velia CCMP2878</name>
    <dbReference type="NCBI Taxonomy" id="1169474"/>
    <lineage>
        <taxon>Eukaryota</taxon>
        <taxon>Sar</taxon>
        <taxon>Alveolata</taxon>
        <taxon>Colpodellida</taxon>
        <taxon>Chromeraceae</taxon>
        <taxon>Chromera</taxon>
    </lineage>
</organism>
<gene>
    <name evidence="2" type="ORF">Cvel_34290</name>
</gene>
<name>A0A0G4I067_9ALVE</name>
<accession>A0A0G4I067</accession>
<dbReference type="EMBL" id="CDMZ01004602">
    <property type="protein sequence ID" value="CEM50251.1"/>
    <property type="molecule type" value="Genomic_DNA"/>
</dbReference>
<evidence type="ECO:0000256" key="1">
    <source>
        <dbReference type="SAM" id="MobiDB-lite"/>
    </source>
</evidence>
<dbReference type="VEuPathDB" id="CryptoDB:Cvel_34290"/>
<proteinExistence type="predicted"/>